<dbReference type="AlphaFoldDB" id="X1Q4D1"/>
<comment type="caution">
    <text evidence="2">The sequence shown here is derived from an EMBL/GenBank/DDBJ whole genome shotgun (WGS) entry which is preliminary data.</text>
</comment>
<keyword evidence="1" id="KW-0812">Transmembrane</keyword>
<name>X1Q4D1_9ZZZZ</name>
<gene>
    <name evidence="2" type="ORF">S06H3_39733</name>
</gene>
<dbReference type="Pfam" id="PF16949">
    <property type="entry name" value="ABC_tran_2"/>
    <property type="match status" value="1"/>
</dbReference>
<organism evidence="2">
    <name type="scientific">marine sediment metagenome</name>
    <dbReference type="NCBI Taxonomy" id="412755"/>
    <lineage>
        <taxon>unclassified sequences</taxon>
        <taxon>metagenomes</taxon>
        <taxon>ecological metagenomes</taxon>
    </lineage>
</organism>
<feature type="transmembrane region" description="Helical" evidence="1">
    <location>
        <begin position="61"/>
        <end position="85"/>
    </location>
</feature>
<feature type="transmembrane region" description="Helical" evidence="1">
    <location>
        <begin position="148"/>
        <end position="165"/>
    </location>
</feature>
<dbReference type="EMBL" id="BARV01024329">
    <property type="protein sequence ID" value="GAI45940.1"/>
    <property type="molecule type" value="Genomic_DNA"/>
</dbReference>
<accession>X1Q4D1</accession>
<sequence>LKMRMEKKVRMEGESFWIIKSSPLGLKRFLWCKFWVNFVLLVILAEILTVCSNYFLRVDSFMMILSAITIFLMTFGLTSLSIGCGATYPRFRFENVSQIPTSFGGLMYMILSVIFVGSIVVLEALPVQLFMMAKFTGRALTRVQNAEIVASLLMVLLINIAVFLVPMKIGLKKLSALEEF</sequence>
<keyword evidence="1" id="KW-1133">Transmembrane helix</keyword>
<protein>
    <submittedName>
        <fullName evidence="2">Uncharacterized protein</fullName>
    </submittedName>
</protein>
<keyword evidence="1" id="KW-0472">Membrane</keyword>
<evidence type="ECO:0000256" key="1">
    <source>
        <dbReference type="SAM" id="Phobius"/>
    </source>
</evidence>
<feature type="non-terminal residue" evidence="2">
    <location>
        <position position="1"/>
    </location>
</feature>
<feature type="transmembrane region" description="Helical" evidence="1">
    <location>
        <begin position="34"/>
        <end position="55"/>
    </location>
</feature>
<proteinExistence type="predicted"/>
<reference evidence="2" key="1">
    <citation type="journal article" date="2014" name="Front. Microbiol.">
        <title>High frequency of phylogenetically diverse reductive dehalogenase-homologous genes in deep subseafloor sedimentary metagenomes.</title>
        <authorList>
            <person name="Kawai M."/>
            <person name="Futagami T."/>
            <person name="Toyoda A."/>
            <person name="Takaki Y."/>
            <person name="Nishi S."/>
            <person name="Hori S."/>
            <person name="Arai W."/>
            <person name="Tsubouchi T."/>
            <person name="Morono Y."/>
            <person name="Uchiyama I."/>
            <person name="Ito T."/>
            <person name="Fujiyama A."/>
            <person name="Inagaki F."/>
            <person name="Takami H."/>
        </authorList>
    </citation>
    <scope>NUCLEOTIDE SEQUENCE</scope>
    <source>
        <strain evidence="2">Expedition CK06-06</strain>
    </source>
</reference>
<evidence type="ECO:0000313" key="2">
    <source>
        <dbReference type="EMBL" id="GAI45940.1"/>
    </source>
</evidence>
<feature type="transmembrane region" description="Helical" evidence="1">
    <location>
        <begin position="106"/>
        <end position="128"/>
    </location>
</feature>
<dbReference type="InterPro" id="IPR031599">
    <property type="entry name" value="ABC_tran_2"/>
</dbReference>